<accession>A0A0F4YY22</accession>
<protein>
    <submittedName>
        <fullName evidence="1">Uncharacterized protein</fullName>
    </submittedName>
</protein>
<dbReference type="AlphaFoldDB" id="A0A0F4YY22"/>
<evidence type="ECO:0000313" key="2">
    <source>
        <dbReference type="Proteomes" id="UP000053958"/>
    </source>
</evidence>
<name>A0A0F4YY22_RASE3</name>
<evidence type="ECO:0000313" key="1">
    <source>
        <dbReference type="EMBL" id="KKA23124.1"/>
    </source>
</evidence>
<dbReference type="RefSeq" id="XP_013329736.1">
    <property type="nucleotide sequence ID" value="XM_013474282.1"/>
</dbReference>
<dbReference type="Proteomes" id="UP000053958">
    <property type="component" value="Unassembled WGS sequence"/>
</dbReference>
<organism evidence="1 2">
    <name type="scientific">Rasamsonia emersonii (strain ATCC 16479 / CBS 393.64 / IMI 116815)</name>
    <dbReference type="NCBI Taxonomy" id="1408163"/>
    <lineage>
        <taxon>Eukaryota</taxon>
        <taxon>Fungi</taxon>
        <taxon>Dikarya</taxon>
        <taxon>Ascomycota</taxon>
        <taxon>Pezizomycotina</taxon>
        <taxon>Eurotiomycetes</taxon>
        <taxon>Eurotiomycetidae</taxon>
        <taxon>Eurotiales</taxon>
        <taxon>Trichocomaceae</taxon>
        <taxon>Rasamsonia</taxon>
    </lineage>
</organism>
<sequence>MVEGTKFTSDLSSMEYESAHFHGVAENTPYVECRLPEKEQNEHLNPVFSLIYEGPAQVVLSRISGRRSVHADLPFYLVPLFLYEPSTVDDIPLELGKGIYIDLRVLFVGKAVMSTIIPTRFIAHFDPPAILPCADEDGSYRKIRTVPHLG</sequence>
<keyword evidence="2" id="KW-1185">Reference proteome</keyword>
<reference evidence="1 2" key="1">
    <citation type="submission" date="2015-04" db="EMBL/GenBank/DDBJ databases">
        <authorList>
            <person name="Heijne W.H."/>
            <person name="Fedorova N.D."/>
            <person name="Nierman W.C."/>
            <person name="Vollebregt A.W."/>
            <person name="Zhao Z."/>
            <person name="Wu L."/>
            <person name="Kumar M."/>
            <person name="Stam H."/>
            <person name="van den Berg M.A."/>
            <person name="Pel H.J."/>
        </authorList>
    </citation>
    <scope>NUCLEOTIDE SEQUENCE [LARGE SCALE GENOMIC DNA]</scope>
    <source>
        <strain evidence="1 2">CBS 393.64</strain>
    </source>
</reference>
<proteinExistence type="predicted"/>
<dbReference type="EMBL" id="LASV01000111">
    <property type="protein sequence ID" value="KKA23124.1"/>
    <property type="molecule type" value="Genomic_DNA"/>
</dbReference>
<dbReference type="GeneID" id="25315201"/>
<gene>
    <name evidence="1" type="ORF">T310_2850</name>
</gene>
<comment type="caution">
    <text evidence="1">The sequence shown here is derived from an EMBL/GenBank/DDBJ whole genome shotgun (WGS) entry which is preliminary data.</text>
</comment>